<evidence type="ECO:0000256" key="1">
    <source>
        <dbReference type="ARBA" id="ARBA00004571"/>
    </source>
</evidence>
<feature type="chain" id="PRO_5030551755" evidence="9">
    <location>
        <begin position="27"/>
        <end position="657"/>
    </location>
</feature>
<evidence type="ECO:0000256" key="4">
    <source>
        <dbReference type="ARBA" id="ARBA00022692"/>
    </source>
</evidence>
<evidence type="ECO:0000313" key="12">
    <source>
        <dbReference type="Proteomes" id="UP000554286"/>
    </source>
</evidence>
<dbReference type="GO" id="GO:0015344">
    <property type="term" value="F:siderophore uptake transmembrane transporter activity"/>
    <property type="evidence" value="ECO:0007669"/>
    <property type="project" value="TreeGrafter"/>
</dbReference>
<accession>A0A7W6W9C4</accession>
<evidence type="ECO:0000256" key="8">
    <source>
        <dbReference type="SAM" id="MobiDB-lite"/>
    </source>
</evidence>
<dbReference type="SUPFAM" id="SSF56935">
    <property type="entry name" value="Porins"/>
    <property type="match status" value="1"/>
</dbReference>
<feature type="signal peptide" evidence="9">
    <location>
        <begin position="1"/>
        <end position="26"/>
    </location>
</feature>
<dbReference type="InterPro" id="IPR036942">
    <property type="entry name" value="Beta-barrel_TonB_sf"/>
</dbReference>
<dbReference type="GO" id="GO:0044718">
    <property type="term" value="P:siderophore transmembrane transport"/>
    <property type="evidence" value="ECO:0007669"/>
    <property type="project" value="TreeGrafter"/>
</dbReference>
<keyword evidence="5" id="KW-0798">TonB box</keyword>
<sequence length="657" mass="71873">MIKIKTKTGLAALLWTSTALVGTAQADAGTKPLTLRGALALFPTFAQHDARSPMAIMPIYDVTRMPGDWKYKRDEWDRTAVSPPLGALDSVINTPRPVVAGFGFTDNGAARQAFVDVKTRAGAFLMRGVGTYKWGGSYDDGDGDRVRAGYGRDTEQIILGYLPDADTALKAIVIRDEIRDDKQAATTVEAPNSALQSGTDSLKTTRYIGKLLFDKTLEGALEAVHAETTVVFADRRNNNFTFQDGRQPGQRQEADVDRRKVEGRVHGDTRLGDIPFRLGVRGLYDSHDADRATGISLETFSAVQYPDVTRLEAEVFAESALDLGMARLDLGLRWQHAITGIGRADEPVSWLNPTGTSVVSTTTPRALYRQYAGTDDTDTSLHAISAVATMSRSWLDKALDTHLSLGRIARLPENQELYFARNHAQARMRAVGNPGLDPEVHYRVEAGASYESAGWLDFGRKAPLMDAASYRLSGSVSHDHVDNFISRDRAGDQTLIWRNMDARFTSLTLSAEWNPTRTLSAGVYGRATWAENLDEDRGLYGIAPAEAVFLVDYHDRLGVHGTWNAGLKVRAVAGPTDPDDDLNTGTALDPEDIDAFAVLDVYGGVQVHDRVGVRLGISNVLDTEYAELDPHYVTDTPNPGPINAPGRAFFLWTVVNF</sequence>
<evidence type="ECO:0000256" key="6">
    <source>
        <dbReference type="ARBA" id="ARBA00023136"/>
    </source>
</evidence>
<evidence type="ECO:0000256" key="2">
    <source>
        <dbReference type="ARBA" id="ARBA00022448"/>
    </source>
</evidence>
<keyword evidence="6" id="KW-0472">Membrane</keyword>
<evidence type="ECO:0000259" key="10">
    <source>
        <dbReference type="Pfam" id="PF00593"/>
    </source>
</evidence>
<gene>
    <name evidence="11" type="ORF">GGD89_001353</name>
</gene>
<evidence type="ECO:0000256" key="7">
    <source>
        <dbReference type="ARBA" id="ARBA00023237"/>
    </source>
</evidence>
<dbReference type="Pfam" id="PF00593">
    <property type="entry name" value="TonB_dep_Rec_b-barrel"/>
    <property type="match status" value="1"/>
</dbReference>
<keyword evidence="4" id="KW-0812">Transmembrane</keyword>
<keyword evidence="3" id="KW-1134">Transmembrane beta strand</keyword>
<keyword evidence="12" id="KW-1185">Reference proteome</keyword>
<feature type="region of interest" description="Disordered" evidence="8">
    <location>
        <begin position="241"/>
        <end position="260"/>
    </location>
</feature>
<comment type="subcellular location">
    <subcellularLocation>
        <location evidence="1">Cell outer membrane</location>
        <topology evidence="1">Multi-pass membrane protein</topology>
    </subcellularLocation>
</comment>
<dbReference type="Gene3D" id="2.40.170.20">
    <property type="entry name" value="TonB-dependent receptor, beta-barrel domain"/>
    <property type="match status" value="1"/>
</dbReference>
<organism evidence="11 12">
    <name type="scientific">Roseospira visakhapatnamensis</name>
    <dbReference type="NCBI Taxonomy" id="390880"/>
    <lineage>
        <taxon>Bacteria</taxon>
        <taxon>Pseudomonadati</taxon>
        <taxon>Pseudomonadota</taxon>
        <taxon>Alphaproteobacteria</taxon>
        <taxon>Rhodospirillales</taxon>
        <taxon>Rhodospirillaceae</taxon>
        <taxon>Roseospira</taxon>
    </lineage>
</organism>
<evidence type="ECO:0000256" key="3">
    <source>
        <dbReference type="ARBA" id="ARBA00022452"/>
    </source>
</evidence>
<name>A0A7W6W9C4_9PROT</name>
<dbReference type="EMBL" id="JACIGK010000008">
    <property type="protein sequence ID" value="MBB4265729.1"/>
    <property type="molecule type" value="Genomic_DNA"/>
</dbReference>
<evidence type="ECO:0000256" key="9">
    <source>
        <dbReference type="SAM" id="SignalP"/>
    </source>
</evidence>
<feature type="domain" description="TonB-dependent receptor-like beta-barrel" evidence="10">
    <location>
        <begin position="136"/>
        <end position="620"/>
    </location>
</feature>
<dbReference type="InterPro" id="IPR000531">
    <property type="entry name" value="Beta-barrel_TonB"/>
</dbReference>
<dbReference type="PANTHER" id="PTHR30069">
    <property type="entry name" value="TONB-DEPENDENT OUTER MEMBRANE RECEPTOR"/>
    <property type="match status" value="1"/>
</dbReference>
<dbReference type="InterPro" id="IPR039426">
    <property type="entry name" value="TonB-dep_rcpt-like"/>
</dbReference>
<keyword evidence="2" id="KW-0813">Transport</keyword>
<dbReference type="GO" id="GO:0009279">
    <property type="term" value="C:cell outer membrane"/>
    <property type="evidence" value="ECO:0007669"/>
    <property type="project" value="UniProtKB-SubCell"/>
</dbReference>
<dbReference type="PANTHER" id="PTHR30069:SF49">
    <property type="entry name" value="OUTER MEMBRANE PROTEIN C"/>
    <property type="match status" value="1"/>
</dbReference>
<reference evidence="11 12" key="1">
    <citation type="submission" date="2020-08" db="EMBL/GenBank/DDBJ databases">
        <title>Genome sequencing of Purple Non-Sulfur Bacteria from various extreme environments.</title>
        <authorList>
            <person name="Mayer M."/>
        </authorList>
    </citation>
    <scope>NUCLEOTIDE SEQUENCE [LARGE SCALE GENOMIC DNA]</scope>
    <source>
        <strain evidence="11 12">JA131</strain>
    </source>
</reference>
<proteinExistence type="predicted"/>
<evidence type="ECO:0000256" key="5">
    <source>
        <dbReference type="ARBA" id="ARBA00023077"/>
    </source>
</evidence>
<dbReference type="Proteomes" id="UP000554286">
    <property type="component" value="Unassembled WGS sequence"/>
</dbReference>
<dbReference type="AlphaFoldDB" id="A0A7W6W9C4"/>
<keyword evidence="11" id="KW-0675">Receptor</keyword>
<dbReference type="RefSeq" id="WP_184043388.1">
    <property type="nucleotide sequence ID" value="NZ_JACIGK010000008.1"/>
</dbReference>
<protein>
    <submittedName>
        <fullName evidence="11">Iron complex outermembrane receptor protein</fullName>
    </submittedName>
</protein>
<keyword evidence="7" id="KW-0998">Cell outer membrane</keyword>
<comment type="caution">
    <text evidence="11">The sequence shown here is derived from an EMBL/GenBank/DDBJ whole genome shotgun (WGS) entry which is preliminary data.</text>
</comment>
<keyword evidence="9" id="KW-0732">Signal</keyword>
<evidence type="ECO:0000313" key="11">
    <source>
        <dbReference type="EMBL" id="MBB4265729.1"/>
    </source>
</evidence>